<name>A0A6D0FX47_ECOLX</name>
<feature type="region of interest" description="Disordered" evidence="2">
    <location>
        <begin position="380"/>
        <end position="420"/>
    </location>
</feature>
<feature type="transmembrane region" description="Helical" evidence="3">
    <location>
        <begin position="305"/>
        <end position="328"/>
    </location>
</feature>
<feature type="domain" description="Teneurin-like YD-shell" evidence="5">
    <location>
        <begin position="886"/>
        <end position="1047"/>
    </location>
</feature>
<dbReference type="NCBIfam" id="TIGR01643">
    <property type="entry name" value="YD_repeat_2x"/>
    <property type="match status" value="5"/>
</dbReference>
<dbReference type="Gene3D" id="2.180.10.10">
    <property type="entry name" value="RHS repeat-associated core"/>
    <property type="match status" value="2"/>
</dbReference>
<dbReference type="InterPro" id="IPR031325">
    <property type="entry name" value="RHS_repeat"/>
</dbReference>
<dbReference type="RefSeq" id="WP_157702467.1">
    <property type="nucleotide sequence ID" value="NZ_JBECTP010000004.1"/>
</dbReference>
<dbReference type="InterPro" id="IPR011044">
    <property type="entry name" value="Quino_amine_DH_bsu"/>
</dbReference>
<keyword evidence="3" id="KW-0472">Membrane</keyword>
<dbReference type="Gene3D" id="2.60.40.10">
    <property type="entry name" value="Immunoglobulins"/>
    <property type="match status" value="1"/>
</dbReference>
<dbReference type="Pfam" id="PF05593">
    <property type="entry name" value="RHS_repeat"/>
    <property type="match status" value="2"/>
</dbReference>
<dbReference type="InterPro" id="IPR013783">
    <property type="entry name" value="Ig-like_fold"/>
</dbReference>
<keyword evidence="3" id="KW-0812">Transmembrane</keyword>
<dbReference type="InterPro" id="IPR056823">
    <property type="entry name" value="TEN-like_YD-shell"/>
</dbReference>
<evidence type="ECO:0000313" key="7">
    <source>
        <dbReference type="Proteomes" id="UP000437875"/>
    </source>
</evidence>
<sequence>MLNQYIQGIENELASFKNKPLIDKDFRNAINSWAAKAFDNASSVFSGPTLEMDKVVSMNGKSTTVSGSDDNFSVGAMPCPKSGEIRVRLAHESTIDLPIPGVEVKLYEDKNWARDKEVKKGTTDENGEVVFSDLEPGKLYYPVVIDNNLVENNKAMMRAYDEHMLALYQSMSTRWAEYKPQWQQSRLGAAILESFGKGLEDGLCSIWSDAKTAYNVITNPKKYATEIYEGASALYAQVGQLDSADIEAILTSSKQLARELFALFNDEAMLYLLARSVILNLRMYPWGELLVKVAGIGGSVIGETLVGVVFGALMSLIAGPLGIAYLAYRLSRAFGKALHLVQEVWAVLTKIMKSSIELLMKTFEKTRNVNHRRQINAPLSKNKKVELGSGRSTELTDKTKETGTQGTTPDGKPNDKAKDTCTNGCPVSMVTGEELLSLNDARLPGVFPFTFTRQYRTSAVECSSFFGHGWSHSLQHQVAFTADGIRWTDHENLTTELPLPDKDIPAAHNRMAKAAAWLSRTDGEYLLTSSSLDGWVMHIQREGDSGTVTGFSQGKQHLLLHYRGGLPVRLENPAGVSLLLRYQETENGPRLHELHLAYDPTAEIRPPELAQDNTLLLMLYTYDERGQLSAAVNAAGETERYAYRPDNVFEKRTLAGGAEFYWQWEGEGKQVRAVRHWSNLPNLDQHYVWDTVKGEVAVIFEDGSQEVWQHDKETARLTRSVNPDGAVTEKRYGKRGELLEETGPGGEVTRYGYNHDLLVTRVTYPDGQVTRQHWSFGRLLERIRVSADMLEKQRETWKYDPDGNVITHTNAAGDQWHYQWDETGNLVAIRHPDDSRETWTVNALGQVTEYSNRAGEITWYRYNAQGLLTEENHSAPDTPGAERSATRLHWNAAGRLAAVEWPDGARRQWRYNPYGQVTEETDENGLATRYHYHANSALVQRVQYPDNTSLEYHYNNIHGLVSDIVNHKGERYHLEYTPSGRLREERTFDGRRLSYLQDLNGRIVQRTEYGDSGSEGTALTTGYEYDAAGRLTTRIRPDGQKVSYEYDGFGRLHVADDGHWPLAWGYDACNRLTQEHQGFASQYYAYHPDGQLSHMRMVDGNVLKMDYQNGELFQIIHNGHVLSEHQWQRGQETRRLFGSQRQSHSKCGLYNDYDSRQRLISQRAKLRDGKSDVLRRDYRYDPAGNLEQILDSRKGARARTFTRDLKNRLATARHEPHAHLRDGLPEDPRWNSLHEEFSFDGDDNLPGMNLPPEGSEHQAKVKGVRLLLQGDHHYEYDEFGNRWGKAQCREHRFEWNCEHRLVRFTDVRHYDDEGFSRHTLTHSWNYEYDIFGRRIRKTDEETGKSTLFF</sequence>
<keyword evidence="1" id="KW-0677">Repeat</keyword>
<dbReference type="InterPro" id="IPR006530">
    <property type="entry name" value="YD"/>
</dbReference>
<dbReference type="EMBL" id="WSGM01000006">
    <property type="protein sequence ID" value="KAE9731640.1"/>
    <property type="molecule type" value="Genomic_DNA"/>
</dbReference>
<evidence type="ECO:0000313" key="6">
    <source>
        <dbReference type="EMBL" id="KAE9731640.1"/>
    </source>
</evidence>
<dbReference type="InterPro" id="IPR050708">
    <property type="entry name" value="T6SS_VgrG/RHS"/>
</dbReference>
<accession>A0A6D0FX47</accession>
<feature type="domain" description="DUF6531" evidence="4">
    <location>
        <begin position="424"/>
        <end position="493"/>
    </location>
</feature>
<organism evidence="6 7">
    <name type="scientific">Escherichia coli</name>
    <dbReference type="NCBI Taxonomy" id="562"/>
    <lineage>
        <taxon>Bacteria</taxon>
        <taxon>Pseudomonadati</taxon>
        <taxon>Pseudomonadota</taxon>
        <taxon>Gammaproteobacteria</taxon>
        <taxon>Enterobacterales</taxon>
        <taxon>Enterobacteriaceae</taxon>
        <taxon>Escherichia</taxon>
    </lineage>
</organism>
<dbReference type="InterPro" id="IPR045351">
    <property type="entry name" value="DUF6531"/>
</dbReference>
<evidence type="ECO:0000259" key="4">
    <source>
        <dbReference type="Pfam" id="PF20148"/>
    </source>
</evidence>
<reference evidence="6 7" key="1">
    <citation type="submission" date="2019-10" db="EMBL/GenBank/DDBJ databases">
        <title>Antimicrobial-resistant enteric bacteria are widely distributed amongst people, animals and the environment in northern Tanzania.</title>
        <authorList>
            <person name="Subbiah M."/>
            <person name="Call D.R."/>
        </authorList>
    </citation>
    <scope>NUCLEOTIDE SEQUENCE [LARGE SCALE GENOMIC DNA]</scope>
    <source>
        <strain evidence="6 7">TzEc067</strain>
    </source>
</reference>
<dbReference type="Proteomes" id="UP000437875">
    <property type="component" value="Unassembled WGS sequence"/>
</dbReference>
<evidence type="ECO:0000256" key="3">
    <source>
        <dbReference type="SAM" id="Phobius"/>
    </source>
</evidence>
<proteinExistence type="predicted"/>
<evidence type="ECO:0000259" key="5">
    <source>
        <dbReference type="Pfam" id="PF25023"/>
    </source>
</evidence>
<comment type="caution">
    <text evidence="6">The sequence shown here is derived from an EMBL/GenBank/DDBJ whole genome shotgun (WGS) entry which is preliminary data.</text>
</comment>
<gene>
    <name evidence="6" type="ORF">GP711_13315</name>
</gene>
<evidence type="ECO:0000256" key="1">
    <source>
        <dbReference type="ARBA" id="ARBA00022737"/>
    </source>
</evidence>
<dbReference type="PANTHER" id="PTHR32305">
    <property type="match status" value="1"/>
</dbReference>
<protein>
    <submittedName>
        <fullName evidence="6">Uncharacterized protein</fullName>
    </submittedName>
</protein>
<dbReference type="Pfam" id="PF25023">
    <property type="entry name" value="TEN_YD-shell"/>
    <property type="match status" value="1"/>
</dbReference>
<dbReference type="Pfam" id="PF20148">
    <property type="entry name" value="DUF6531"/>
    <property type="match status" value="1"/>
</dbReference>
<dbReference type="PANTHER" id="PTHR32305:SF15">
    <property type="entry name" value="PROTEIN RHSA-RELATED"/>
    <property type="match status" value="1"/>
</dbReference>
<evidence type="ECO:0000256" key="2">
    <source>
        <dbReference type="SAM" id="MobiDB-lite"/>
    </source>
</evidence>
<dbReference type="SUPFAM" id="SSF50969">
    <property type="entry name" value="YVTN repeat-like/Quinoprotein amine dehydrogenase"/>
    <property type="match status" value="1"/>
</dbReference>
<keyword evidence="3" id="KW-1133">Transmembrane helix</keyword>